<name>A0ABU6K1B1_9RHOO</name>
<keyword evidence="1" id="KW-0472">Membrane</keyword>
<evidence type="ECO:0000313" key="2">
    <source>
        <dbReference type="EMBL" id="MEC5385456.1"/>
    </source>
</evidence>
<feature type="transmembrane region" description="Helical" evidence="1">
    <location>
        <begin position="20"/>
        <end position="42"/>
    </location>
</feature>
<gene>
    <name evidence="2" type="ORF">VVD49_06950</name>
</gene>
<reference evidence="2 3" key="1">
    <citation type="submission" date="2024-01" db="EMBL/GenBank/DDBJ databases">
        <title>Uliginosibacterium soil sp. nov.</title>
        <authorList>
            <person name="Lv Y."/>
        </authorList>
    </citation>
    <scope>NUCLEOTIDE SEQUENCE [LARGE SCALE GENOMIC DNA]</scope>
    <source>
        <strain evidence="2 3">H3</strain>
    </source>
</reference>
<keyword evidence="1" id="KW-0812">Transmembrane</keyword>
<organism evidence="2 3">
    <name type="scientific">Uliginosibacterium silvisoli</name>
    <dbReference type="NCBI Taxonomy" id="3114758"/>
    <lineage>
        <taxon>Bacteria</taxon>
        <taxon>Pseudomonadati</taxon>
        <taxon>Pseudomonadota</taxon>
        <taxon>Betaproteobacteria</taxon>
        <taxon>Rhodocyclales</taxon>
        <taxon>Zoogloeaceae</taxon>
        <taxon>Uliginosibacterium</taxon>
    </lineage>
</organism>
<sequence>MSSSTLHAGERAIVPFWNRVPLFFLFPLHLSMLGRVALFSALTAIGVFAKTPAMIVIAILGLSVLAWIGFLRFGSRVLSETSLGHLAPRHYSQYPDDSLAYMPFKIFALFIVAGLLVAVLGVMFGGTVAIGANILVSLITPAAVIVLVVSRSLFAGLNPLASLSVMSAIGKPYLLLCVFLFSLSTAQGFLSAQLLGAVLKPLIARWEEIQVAMQAISSQADADEAGEMMNAFMADLQRLKPRFAATLFLISAVAMYFTLIAFNLLGYATYQYHAKLGLEVDEVPDATRRGVSQAELDPDAKRIAELIGAGKIEQALDIAYEAQRLDAENVPAQERYHKLLHLAGKDDRLVGQTNRLLPLLLRQGKKHNALEVLRRTMERQPLYLPEQAEQILAMAEIARGERQPKLAMMLLAGFEQKWARSFLLPEALFLSGRILCEDLRDDARADGYFARVCESHATHPRALEAQRFREVLARMASSPVAAG</sequence>
<feature type="transmembrane region" description="Helical" evidence="1">
    <location>
        <begin position="106"/>
        <end position="125"/>
    </location>
</feature>
<accession>A0ABU6K1B1</accession>
<comment type="caution">
    <text evidence="2">The sequence shown here is derived from an EMBL/GenBank/DDBJ whole genome shotgun (WGS) entry which is preliminary data.</text>
</comment>
<evidence type="ECO:0000256" key="1">
    <source>
        <dbReference type="SAM" id="Phobius"/>
    </source>
</evidence>
<dbReference type="EMBL" id="JAYXHS010000001">
    <property type="protein sequence ID" value="MEC5385456.1"/>
    <property type="molecule type" value="Genomic_DNA"/>
</dbReference>
<proteinExistence type="predicted"/>
<protein>
    <submittedName>
        <fullName evidence="2">Uncharacterized protein</fullName>
    </submittedName>
</protein>
<feature type="transmembrane region" description="Helical" evidence="1">
    <location>
        <begin position="243"/>
        <end position="265"/>
    </location>
</feature>
<feature type="transmembrane region" description="Helical" evidence="1">
    <location>
        <begin position="132"/>
        <end position="153"/>
    </location>
</feature>
<feature type="transmembrane region" description="Helical" evidence="1">
    <location>
        <begin position="54"/>
        <end position="73"/>
    </location>
</feature>
<keyword evidence="3" id="KW-1185">Reference proteome</keyword>
<dbReference type="RefSeq" id="WP_327598411.1">
    <property type="nucleotide sequence ID" value="NZ_JAYXHS010000001.1"/>
</dbReference>
<dbReference type="Proteomes" id="UP001331561">
    <property type="component" value="Unassembled WGS sequence"/>
</dbReference>
<evidence type="ECO:0000313" key="3">
    <source>
        <dbReference type="Proteomes" id="UP001331561"/>
    </source>
</evidence>
<keyword evidence="1" id="KW-1133">Transmembrane helix</keyword>